<dbReference type="VEuPathDB" id="PlasmoDB:PYYM_1327800"/>
<dbReference type="OMA" id="SECTFSQ"/>
<reference evidence="6" key="2">
    <citation type="submission" date="2014-05" db="EMBL/GenBank/DDBJ databases">
        <authorList>
            <person name="Aslett A.Martin."/>
            <person name="De Silva Nishadi"/>
        </authorList>
    </citation>
    <scope>NUCLEOTIDE SEQUENCE</scope>
    <source>
        <strain evidence="6">YM</strain>
    </source>
</reference>
<proteinExistence type="predicted"/>
<dbReference type="PANTHER" id="PTHR13408:SF0">
    <property type="entry name" value="DNA-DIRECTED RNA POLYMERASE III SUBUNIT RPC4"/>
    <property type="match status" value="1"/>
</dbReference>
<evidence type="ECO:0000256" key="3">
    <source>
        <dbReference type="ARBA" id="ARBA00023163"/>
    </source>
</evidence>
<gene>
    <name evidence="7" type="ORF">PY17X_1330800</name>
    <name evidence="6" type="ORF">PYYM_1327800</name>
</gene>
<reference evidence="7" key="3">
    <citation type="submission" date="2014-05" db="EMBL/GenBank/DDBJ databases">
        <authorList>
            <person name="Aslett M.A."/>
            <person name="De Silva N."/>
        </authorList>
    </citation>
    <scope>NUCLEOTIDE SEQUENCE</scope>
    <source>
        <strain evidence="7">17X</strain>
    </source>
</reference>
<dbReference type="GO" id="GO:0042797">
    <property type="term" value="P:tRNA transcription by RNA polymerase III"/>
    <property type="evidence" value="ECO:0007669"/>
    <property type="project" value="TreeGrafter"/>
</dbReference>
<name>A0A078KKI1_PLAYE</name>
<evidence type="ECO:0000256" key="4">
    <source>
        <dbReference type="ARBA" id="ARBA00023242"/>
    </source>
</evidence>
<feature type="compositionally biased region" description="Low complexity" evidence="5">
    <location>
        <begin position="90"/>
        <end position="106"/>
    </location>
</feature>
<dbReference type="VEuPathDB" id="PlasmoDB:PY17X_1330800"/>
<dbReference type="RefSeq" id="XP_022813598.1">
    <property type="nucleotide sequence ID" value="XM_022957130.1"/>
</dbReference>
<dbReference type="KEGG" id="pyo:PY17X_1330800"/>
<dbReference type="EMBL" id="LK934641">
    <property type="protein sequence ID" value="CDU19928.1"/>
    <property type="molecule type" value="Genomic_DNA"/>
</dbReference>
<dbReference type="GO" id="GO:0005666">
    <property type="term" value="C:RNA polymerase III complex"/>
    <property type="evidence" value="ECO:0007669"/>
    <property type="project" value="InterPro"/>
</dbReference>
<evidence type="ECO:0000313" key="9">
    <source>
        <dbReference type="Proteomes" id="UP000072904"/>
    </source>
</evidence>
<dbReference type="PANTHER" id="PTHR13408">
    <property type="entry name" value="DNA-DIRECTED RNA POLYMERASE III"/>
    <property type="match status" value="1"/>
</dbReference>
<dbReference type="Pfam" id="PF05132">
    <property type="entry name" value="RNA_pol_Rpc4"/>
    <property type="match status" value="1"/>
</dbReference>
<dbReference type="GeneID" id="34860108"/>
<reference evidence="7" key="4">
    <citation type="submission" date="2019-05" db="EMBL/GenBank/DDBJ databases">
        <authorList>
            <consortium name="Pathogen Informatics"/>
        </authorList>
    </citation>
    <scope>NUCLEOTIDE SEQUENCE</scope>
    <source>
        <strain evidence="7">17X</strain>
    </source>
</reference>
<dbReference type="Proteomes" id="UP000072874">
    <property type="component" value="Chromosome 13"/>
</dbReference>
<dbReference type="Proteomes" id="UP000072904">
    <property type="component" value="Chromosome 13"/>
</dbReference>
<sequence>MNNRHHDEYSLRRSISNTLRNKSSFLKNGPNNNKNSNLKKFVPNIDNLKSVNNNNPNEDIVKLEESINNKSIQELIKKTINIDLEKEQRNNNNNNFKNNKNKSSFSTQNIQQALNTKINPLNLEHYKGNNNELSIEKDGKKKTSIDIYDLNNTSKNIFYNKKCSPSDVHFLPLTLPFFNNNEKHQKFSKKIMTNERFFFSIQLPNMLPEVIKDKRRSNSSIPDYNRIKGKIYNDIEKKKNTNEIKNEENIVENQNKKNYELSNINTLPNGKFGKLIIYKNKKIKMKINGILFDINEGSQCTFSQEIGCYIKENSEFIFLGNCENKLIATPNIEKIIVKK</sequence>
<protein>
    <submittedName>
        <fullName evidence="6">DNA-directed RNA polymerase III subunit RPC4, putative</fullName>
    </submittedName>
</protein>
<evidence type="ECO:0000256" key="2">
    <source>
        <dbReference type="ARBA" id="ARBA00022478"/>
    </source>
</evidence>
<reference evidence="8 9" key="1">
    <citation type="journal article" date="2014" name="BMC Biol.">
        <title>A comprehensive evaluation of rodent malaria parasite genomes and gene expression.</title>
        <authorList>
            <person name="Otto T.D."/>
            <person name="Bohme U."/>
            <person name="Jackson A.P."/>
            <person name="Hunt M."/>
            <person name="Franke-Fayard B."/>
            <person name="Hoeijmakers W.A."/>
            <person name="Religa A.A."/>
            <person name="Robertson L."/>
            <person name="Sanders M."/>
            <person name="Ogun S.A."/>
            <person name="Cunningham D."/>
            <person name="Erhart A."/>
            <person name="Billker O."/>
            <person name="Khan S.M."/>
            <person name="Stunnenberg H.G."/>
            <person name="Langhorne J."/>
            <person name="Holder A.A."/>
            <person name="Waters A.P."/>
            <person name="Newbold C.I."/>
            <person name="Pain A."/>
            <person name="Berriman M."/>
            <person name="Janse C.J."/>
        </authorList>
    </citation>
    <scope>NUCLEOTIDE SEQUENCE [LARGE SCALE GENOMIC DNA]</scope>
    <source>
        <strain evidence="7 8">17X</strain>
        <strain evidence="6 9">YM</strain>
    </source>
</reference>
<dbReference type="AlphaFoldDB" id="A0A078KKI1"/>
<keyword evidence="4" id="KW-0539">Nucleus</keyword>
<dbReference type="OrthoDB" id="5836119at2759"/>
<feature type="region of interest" description="Disordered" evidence="5">
    <location>
        <begin position="86"/>
        <end position="107"/>
    </location>
</feature>
<evidence type="ECO:0000313" key="8">
    <source>
        <dbReference type="Proteomes" id="UP000072874"/>
    </source>
</evidence>
<dbReference type="GO" id="GO:0003677">
    <property type="term" value="F:DNA binding"/>
    <property type="evidence" value="ECO:0007669"/>
    <property type="project" value="InterPro"/>
</dbReference>
<organism evidence="6 9">
    <name type="scientific">Plasmodium yoelii</name>
    <dbReference type="NCBI Taxonomy" id="5861"/>
    <lineage>
        <taxon>Eukaryota</taxon>
        <taxon>Sar</taxon>
        <taxon>Alveolata</taxon>
        <taxon>Apicomplexa</taxon>
        <taxon>Aconoidasida</taxon>
        <taxon>Haemosporida</taxon>
        <taxon>Plasmodiidae</taxon>
        <taxon>Plasmodium</taxon>
        <taxon>Plasmodium (Vinckeia)</taxon>
    </lineage>
</organism>
<evidence type="ECO:0000313" key="7">
    <source>
        <dbReference type="EMBL" id="VTZ80685.1"/>
    </source>
</evidence>
<keyword evidence="3" id="KW-0804">Transcription</keyword>
<keyword evidence="2 6" id="KW-0240">DNA-directed RNA polymerase</keyword>
<evidence type="ECO:0000256" key="1">
    <source>
        <dbReference type="ARBA" id="ARBA00004123"/>
    </source>
</evidence>
<dbReference type="EMBL" id="LM993667">
    <property type="protein sequence ID" value="VTZ80685.1"/>
    <property type="molecule type" value="Genomic_DNA"/>
</dbReference>
<evidence type="ECO:0000313" key="6">
    <source>
        <dbReference type="EMBL" id="CDU19928.1"/>
    </source>
</evidence>
<dbReference type="InterPro" id="IPR007811">
    <property type="entry name" value="RPC4"/>
</dbReference>
<dbReference type="VEuPathDB" id="PlasmoDB:Py17XNL_001303168"/>
<comment type="subcellular location">
    <subcellularLocation>
        <location evidence="1">Nucleus</location>
    </subcellularLocation>
</comment>
<evidence type="ECO:0000256" key="5">
    <source>
        <dbReference type="SAM" id="MobiDB-lite"/>
    </source>
</evidence>
<accession>A0A078KKI1</accession>